<dbReference type="Proteomes" id="UP000594688">
    <property type="component" value="Chromosome"/>
</dbReference>
<dbReference type="KEGG" id="nli:G3M70_15580"/>
<accession>A0A7T0BYE0</accession>
<reference evidence="1 2" key="1">
    <citation type="submission" date="2020-02" db="EMBL/GenBank/DDBJ databases">
        <title>Genomic and physiological characterization of two novel Nitrospinaceae genera.</title>
        <authorList>
            <person name="Mueller A.J."/>
            <person name="Jung M.-Y."/>
            <person name="Strachan C.R."/>
            <person name="Herbold C.W."/>
            <person name="Kirkegaard R.H."/>
            <person name="Daims H."/>
        </authorList>
    </citation>
    <scope>NUCLEOTIDE SEQUENCE [LARGE SCALE GENOMIC DNA]</scope>
    <source>
        <strain evidence="1">EB</strain>
    </source>
</reference>
<name>A0A7T0BYE0_9BACT</name>
<sequence length="136" mass="16029">MELPHKKNKRKPSMKVDASIEGNELLNQQFQSKELVGQAFYKQLKNAGFAYQFCVLVSWYMTGASEFFGKIIRQDGEIFEFDVDLDYPQYSTWANITTNFLTVYERSKRHKPWKDEVVAYGYFLEKSEERLSEKGK</sequence>
<organism evidence="1 2">
    <name type="scientific">Candidatus Nitronauta litoralis</name>
    <dbReference type="NCBI Taxonomy" id="2705533"/>
    <lineage>
        <taxon>Bacteria</taxon>
        <taxon>Pseudomonadati</taxon>
        <taxon>Nitrospinota/Tectimicrobiota group</taxon>
        <taxon>Nitrospinota</taxon>
        <taxon>Nitrospinia</taxon>
        <taxon>Nitrospinales</taxon>
        <taxon>Nitrospinaceae</taxon>
        <taxon>Candidatus Nitronauta</taxon>
    </lineage>
</organism>
<protein>
    <submittedName>
        <fullName evidence="1">Uncharacterized protein</fullName>
    </submittedName>
</protein>
<proteinExistence type="predicted"/>
<dbReference type="AlphaFoldDB" id="A0A7T0BYE0"/>
<gene>
    <name evidence="1" type="ORF">G3M70_15580</name>
</gene>
<evidence type="ECO:0000313" key="1">
    <source>
        <dbReference type="EMBL" id="QPJ63219.1"/>
    </source>
</evidence>
<evidence type="ECO:0000313" key="2">
    <source>
        <dbReference type="Proteomes" id="UP000594688"/>
    </source>
</evidence>
<dbReference type="EMBL" id="CP048685">
    <property type="protein sequence ID" value="QPJ63219.1"/>
    <property type="molecule type" value="Genomic_DNA"/>
</dbReference>